<evidence type="ECO:0000313" key="20">
    <source>
        <dbReference type="Proteomes" id="UP000286947"/>
    </source>
</evidence>
<dbReference type="GO" id="GO:0004623">
    <property type="term" value="F:phospholipase A2 activity"/>
    <property type="evidence" value="ECO:0007669"/>
    <property type="project" value="UniProtKB-EC"/>
</dbReference>
<dbReference type="OrthoDB" id="188433at2"/>
<organism evidence="19 20">
    <name type="scientific">Saezia sanguinis</name>
    <dbReference type="NCBI Taxonomy" id="1965230"/>
    <lineage>
        <taxon>Bacteria</taxon>
        <taxon>Pseudomonadati</taxon>
        <taxon>Pseudomonadota</taxon>
        <taxon>Betaproteobacteria</taxon>
        <taxon>Burkholderiales</taxon>
        <taxon>Saeziaceae</taxon>
        <taxon>Saezia</taxon>
    </lineage>
</organism>
<dbReference type="EC" id="3.1.1.4" evidence="17"/>
<reference evidence="19 20" key="1">
    <citation type="submission" date="2018-01" db="EMBL/GenBank/DDBJ databases">
        <title>Saezia sanguinis gen. nov., sp. nov., in the order Burkholderiales isolated from human blood.</title>
        <authorList>
            <person name="Medina-Pascual M.J."/>
            <person name="Valdezate S."/>
            <person name="Monzon S."/>
            <person name="Cuesta I."/>
            <person name="Carrasco G."/>
            <person name="Villalon P."/>
            <person name="Saez-Nieto J.A."/>
        </authorList>
    </citation>
    <scope>NUCLEOTIDE SEQUENCE [LARGE SCALE GENOMIC DNA]</scope>
    <source>
        <strain evidence="19 20">CNM695-12</strain>
    </source>
</reference>
<evidence type="ECO:0000313" key="19">
    <source>
        <dbReference type="EMBL" id="RUS65524.1"/>
    </source>
</evidence>
<dbReference type="Pfam" id="PF02253">
    <property type="entry name" value="PLA1"/>
    <property type="match status" value="1"/>
</dbReference>
<dbReference type="PANTHER" id="PTHR40457:SF1">
    <property type="entry name" value="PHOSPHOLIPASE A1"/>
    <property type="match status" value="1"/>
</dbReference>
<comment type="catalytic activity">
    <reaction evidence="1 17">
        <text>a 1,2-diacyl-sn-glycero-3-phosphocholine + H2O = a 2-acyl-sn-glycero-3-phosphocholine + a fatty acid + H(+)</text>
        <dbReference type="Rhea" id="RHEA:18689"/>
        <dbReference type="ChEBI" id="CHEBI:15377"/>
        <dbReference type="ChEBI" id="CHEBI:15378"/>
        <dbReference type="ChEBI" id="CHEBI:28868"/>
        <dbReference type="ChEBI" id="CHEBI:57643"/>
        <dbReference type="ChEBI" id="CHEBI:57875"/>
        <dbReference type="EC" id="3.1.1.32"/>
    </reaction>
</comment>
<dbReference type="CDD" id="cd00541">
    <property type="entry name" value="OMPLA"/>
    <property type="match status" value="1"/>
</dbReference>
<feature type="binding site" description="in dimeric form" evidence="16">
    <location>
        <position position="308"/>
    </location>
    <ligand>
        <name>Ca(2+)</name>
        <dbReference type="ChEBI" id="CHEBI:29108"/>
        <label>1</label>
    </ligand>
</feature>
<keyword evidence="10 16" id="KW-0106">Calcium</keyword>
<keyword evidence="12 17" id="KW-0443">Lipid metabolism</keyword>
<evidence type="ECO:0000256" key="10">
    <source>
        <dbReference type="ARBA" id="ARBA00022837"/>
    </source>
</evidence>
<comment type="subcellular location">
    <subcellularLocation>
        <location evidence="17">Cell outer membrane</location>
        <topology evidence="17">Multi-pass membrane protein</topology>
    </subcellularLocation>
    <text evidence="17">One of the very few enzymes located there.</text>
</comment>
<sequence precursor="true">MVTRHFILQWAFNKNTRFFLLLATFFFSVQTWAATANDNATADSYIRSQLQQCASLPDRERLTCYDRLATSSGTETAEALSAPDAIVNPSNQWDLALPASIQPAAETTVALNTPEKSAEEDTLIKPSLMERKWELREDTQRSLFSLQPYGTSYMLLGQYGDRVNRQPSSPSPGHQSTTATDYRHLEAKFQLSVRSKIGRNLITANDSLWFGYTQVSQWQIWSPGISRPFRATSYKPEVLYVIPIQYKLPGTWSLRMAGLGLIHESNGQSDPLSRSWNRVYLGVGLDSETMSVYSRFWARVPESSSKDDNPDITHYMGRADVRFEWSPVHDHTLGFTLVSNLRHDNKGSIQLDYFFPLSSLWGLGDNLRGYIQVFHGYGETITDYNFRRTAIGFGLALKEW</sequence>
<evidence type="ECO:0000256" key="1">
    <source>
        <dbReference type="ARBA" id="ARBA00000111"/>
    </source>
</evidence>
<comment type="function">
    <text evidence="17">Hydrolysis of phosphatidylcholine with phospholipase A2 (EC 3.1.1.4) and phospholipase A1 (EC 3.1.1.32) activities.</text>
</comment>
<dbReference type="GO" id="GO:0046872">
    <property type="term" value="F:metal ion binding"/>
    <property type="evidence" value="ECO:0007669"/>
    <property type="project" value="UniProtKB-KW"/>
</dbReference>
<dbReference type="PRINTS" id="PR01486">
    <property type="entry name" value="PHPHLIPASEA1"/>
</dbReference>
<feature type="compositionally biased region" description="Polar residues" evidence="18">
    <location>
        <begin position="165"/>
        <end position="180"/>
    </location>
</feature>
<protein>
    <recommendedName>
        <fullName evidence="17">Phospholipase A1</fullName>
        <ecNumber evidence="17">3.1.1.32</ecNumber>
        <ecNumber evidence="17">3.1.1.4</ecNumber>
    </recommendedName>
    <alternativeName>
        <fullName evidence="17">Phosphatidylcholine 1-acylhydrolase</fullName>
    </alternativeName>
</protein>
<dbReference type="InterPro" id="IPR003187">
    <property type="entry name" value="PLipase_A1"/>
</dbReference>
<keyword evidence="14 17" id="KW-0998">Cell outer membrane</keyword>
<gene>
    <name evidence="19" type="ORF">CUZ56_02823</name>
</gene>
<evidence type="ECO:0000256" key="7">
    <source>
        <dbReference type="ARBA" id="ARBA00022723"/>
    </source>
</evidence>
<evidence type="ECO:0000256" key="11">
    <source>
        <dbReference type="ARBA" id="ARBA00022963"/>
    </source>
</evidence>
<keyword evidence="7 16" id="KW-0479">Metal-binding</keyword>
<name>A0A433SA27_9BURK</name>
<dbReference type="PANTHER" id="PTHR40457">
    <property type="entry name" value="PHOSPHOLIPASE A1"/>
    <property type="match status" value="1"/>
</dbReference>
<evidence type="ECO:0000256" key="12">
    <source>
        <dbReference type="ARBA" id="ARBA00023098"/>
    </source>
</evidence>
<evidence type="ECO:0000256" key="16">
    <source>
        <dbReference type="PIRSR" id="PIRSR603187-2"/>
    </source>
</evidence>
<comment type="catalytic activity">
    <reaction evidence="2 17">
        <text>a 1,2-diacyl-sn-glycero-3-phosphocholine + H2O = a 1-acyl-sn-glycero-3-phosphocholine + a fatty acid + H(+)</text>
        <dbReference type="Rhea" id="RHEA:15801"/>
        <dbReference type="ChEBI" id="CHEBI:15377"/>
        <dbReference type="ChEBI" id="CHEBI:15378"/>
        <dbReference type="ChEBI" id="CHEBI:28868"/>
        <dbReference type="ChEBI" id="CHEBI:57643"/>
        <dbReference type="ChEBI" id="CHEBI:58168"/>
        <dbReference type="EC" id="3.1.1.4"/>
    </reaction>
</comment>
<keyword evidence="6" id="KW-0812">Transmembrane</keyword>
<evidence type="ECO:0000256" key="3">
    <source>
        <dbReference type="ARBA" id="ARBA00010525"/>
    </source>
</evidence>
<dbReference type="Proteomes" id="UP000286947">
    <property type="component" value="Unassembled WGS sequence"/>
</dbReference>
<evidence type="ECO:0000256" key="17">
    <source>
        <dbReference type="RuleBase" id="RU366027"/>
    </source>
</evidence>
<feature type="active site" description="Nucleophile" evidence="15">
    <location>
        <position position="265"/>
    </location>
</feature>
<dbReference type="AlphaFoldDB" id="A0A433SA27"/>
<keyword evidence="11 17" id="KW-0442">Lipid degradation</keyword>
<evidence type="ECO:0000256" key="4">
    <source>
        <dbReference type="ARBA" id="ARBA00011702"/>
    </source>
</evidence>
<comment type="cofactor">
    <cofactor evidence="17">
        <name>Ca(2+)</name>
        <dbReference type="ChEBI" id="CHEBI:29108"/>
    </cofactor>
    <text evidence="17">Binds 1 Ca(2+) ion per monomer. In the dimeric form the Ca(2+) is bound by different amino acids with binding of each Ca(2+) shared with ligands coming from each monomer. The Ca(2+) ion may have a role in catalysis.</text>
</comment>
<feature type="binding site" description="in dimeric form" evidence="16">
    <location>
        <position position="273"/>
    </location>
    <ligand>
        <name>Ca(2+)</name>
        <dbReference type="ChEBI" id="CHEBI:29108"/>
        <label>1</label>
    </ligand>
</feature>
<evidence type="ECO:0000256" key="9">
    <source>
        <dbReference type="ARBA" id="ARBA00022801"/>
    </source>
</evidence>
<feature type="chain" id="PRO_5019610443" description="Phospholipase A1" evidence="17">
    <location>
        <begin position="34"/>
        <end position="400"/>
    </location>
</feature>
<evidence type="ECO:0000256" key="6">
    <source>
        <dbReference type="ARBA" id="ARBA00022692"/>
    </source>
</evidence>
<dbReference type="GO" id="GO:0008970">
    <property type="term" value="F:phospholipase A1 activity"/>
    <property type="evidence" value="ECO:0007669"/>
    <property type="project" value="UniProtKB-EC"/>
</dbReference>
<dbReference type="SUPFAM" id="SSF56931">
    <property type="entry name" value="Outer membrane phospholipase A (OMPLA)"/>
    <property type="match status" value="1"/>
</dbReference>
<accession>A0A433SA27</accession>
<evidence type="ECO:0000256" key="18">
    <source>
        <dbReference type="SAM" id="MobiDB-lite"/>
    </source>
</evidence>
<evidence type="ECO:0000256" key="5">
    <source>
        <dbReference type="ARBA" id="ARBA00022452"/>
    </source>
</evidence>
<dbReference type="GO" id="GO:0016042">
    <property type="term" value="P:lipid catabolic process"/>
    <property type="evidence" value="ECO:0007669"/>
    <property type="project" value="UniProtKB-KW"/>
</dbReference>
<evidence type="ECO:0000256" key="14">
    <source>
        <dbReference type="ARBA" id="ARBA00023237"/>
    </source>
</evidence>
<comment type="caution">
    <text evidence="19">The sequence shown here is derived from an EMBL/GenBank/DDBJ whole genome shotgun (WGS) entry which is preliminary data.</text>
</comment>
<dbReference type="EMBL" id="PQSP01000011">
    <property type="protein sequence ID" value="RUS65524.1"/>
    <property type="molecule type" value="Genomic_DNA"/>
</dbReference>
<keyword evidence="20" id="KW-1185">Reference proteome</keyword>
<evidence type="ECO:0000256" key="13">
    <source>
        <dbReference type="ARBA" id="ARBA00023136"/>
    </source>
</evidence>
<comment type="subunit">
    <text evidence="4 17">Homodimer; dimerization is reversible, and the dimeric form is the active one.</text>
</comment>
<keyword evidence="8 17" id="KW-0732">Signal</keyword>
<keyword evidence="5" id="KW-1134">Transmembrane beta strand</keyword>
<feature type="signal peptide" evidence="17">
    <location>
        <begin position="1"/>
        <end position="33"/>
    </location>
</feature>
<evidence type="ECO:0000256" key="2">
    <source>
        <dbReference type="ARBA" id="ARBA00001604"/>
    </source>
</evidence>
<keyword evidence="13" id="KW-0472">Membrane</keyword>
<evidence type="ECO:0000256" key="8">
    <source>
        <dbReference type="ARBA" id="ARBA00022729"/>
    </source>
</evidence>
<feature type="binding site" description="in dimeric form" evidence="16">
    <location>
        <position position="226"/>
    </location>
    <ligand>
        <name>Ca(2+)</name>
        <dbReference type="ChEBI" id="CHEBI:29108"/>
        <label>1</label>
    </ligand>
</feature>
<dbReference type="InterPro" id="IPR036541">
    <property type="entry name" value="PLipase_A1_sf"/>
</dbReference>
<evidence type="ECO:0000256" key="15">
    <source>
        <dbReference type="PIRSR" id="PIRSR603187-1"/>
    </source>
</evidence>
<comment type="similarity">
    <text evidence="3 17">Belongs to the phospholipase A1 family.</text>
</comment>
<keyword evidence="9 17" id="KW-0378">Hydrolase</keyword>
<feature type="region of interest" description="Disordered" evidence="18">
    <location>
        <begin position="161"/>
        <end position="180"/>
    </location>
</feature>
<dbReference type="GO" id="GO:0009279">
    <property type="term" value="C:cell outer membrane"/>
    <property type="evidence" value="ECO:0007669"/>
    <property type="project" value="UniProtKB-SubCell"/>
</dbReference>
<dbReference type="EC" id="3.1.1.32" evidence="17"/>
<proteinExistence type="inferred from homology"/>
<feature type="active site" description="Proton acceptor" evidence="15">
    <location>
        <position position="263"/>
    </location>
</feature>
<dbReference type="Gene3D" id="2.40.230.10">
    <property type="entry name" value="Phospholipase A1"/>
    <property type="match status" value="1"/>
</dbReference>